<dbReference type="Proteomes" id="UP001236663">
    <property type="component" value="Unassembled WGS sequence"/>
</dbReference>
<dbReference type="InterPro" id="IPR050570">
    <property type="entry name" value="Cell_wall_metabolism_enzyme"/>
</dbReference>
<organism evidence="5 6">
    <name type="scientific">Cyclobacterium jeungdonense</name>
    <dbReference type="NCBI Taxonomy" id="708087"/>
    <lineage>
        <taxon>Bacteria</taxon>
        <taxon>Pseudomonadati</taxon>
        <taxon>Bacteroidota</taxon>
        <taxon>Cytophagia</taxon>
        <taxon>Cytophagales</taxon>
        <taxon>Cyclobacteriaceae</taxon>
        <taxon>Cyclobacterium</taxon>
    </lineage>
</organism>
<keyword evidence="3" id="KW-0812">Transmembrane</keyword>
<keyword evidence="3" id="KW-1133">Transmembrane helix</keyword>
<comment type="caution">
    <text evidence="5">The sequence shown here is derived from an EMBL/GenBank/DDBJ whole genome shotgun (WGS) entry which is preliminary data.</text>
</comment>
<evidence type="ECO:0000256" key="3">
    <source>
        <dbReference type="SAM" id="Phobius"/>
    </source>
</evidence>
<dbReference type="RefSeq" id="WP_163384402.1">
    <property type="nucleotide sequence ID" value="NZ_JAUFQS010000007.1"/>
</dbReference>
<keyword evidence="5" id="KW-0378">Hydrolase</keyword>
<gene>
    <name evidence="5" type="ORF">QWZ15_09005</name>
</gene>
<feature type="region of interest" description="Disordered" evidence="2">
    <location>
        <begin position="109"/>
        <end position="129"/>
    </location>
</feature>
<dbReference type="GO" id="GO:0016787">
    <property type="term" value="F:hydrolase activity"/>
    <property type="evidence" value="ECO:0007669"/>
    <property type="project" value="UniProtKB-KW"/>
</dbReference>
<dbReference type="SUPFAM" id="SSF51261">
    <property type="entry name" value="Duplicated hybrid motif"/>
    <property type="match status" value="1"/>
</dbReference>
<keyword evidence="6" id="KW-1185">Reference proteome</keyword>
<dbReference type="InterPro" id="IPR011055">
    <property type="entry name" value="Dup_hybrid_motif"/>
</dbReference>
<dbReference type="PANTHER" id="PTHR21666">
    <property type="entry name" value="PEPTIDASE-RELATED"/>
    <property type="match status" value="1"/>
</dbReference>
<evidence type="ECO:0000313" key="5">
    <source>
        <dbReference type="EMBL" id="MDN3687966.1"/>
    </source>
</evidence>
<reference evidence="6" key="1">
    <citation type="journal article" date="2019" name="Int. J. Syst. Evol. Microbiol.">
        <title>The Global Catalogue of Microorganisms (GCM) 10K type strain sequencing project: providing services to taxonomists for standard genome sequencing and annotation.</title>
        <authorList>
            <consortium name="The Broad Institute Genomics Platform"/>
            <consortium name="The Broad Institute Genome Sequencing Center for Infectious Disease"/>
            <person name="Wu L."/>
            <person name="Ma J."/>
        </authorList>
    </citation>
    <scope>NUCLEOTIDE SEQUENCE [LARGE SCALE GENOMIC DNA]</scope>
    <source>
        <strain evidence="6">CECT 7706</strain>
    </source>
</reference>
<dbReference type="Pfam" id="PF01551">
    <property type="entry name" value="Peptidase_M23"/>
    <property type="match status" value="1"/>
</dbReference>
<keyword evidence="1" id="KW-0732">Signal</keyword>
<evidence type="ECO:0000259" key="4">
    <source>
        <dbReference type="Pfam" id="PF01551"/>
    </source>
</evidence>
<protein>
    <submittedName>
        <fullName evidence="5">M23 family metallopeptidase</fullName>
        <ecNumber evidence="5">3.4.-.-</ecNumber>
    </submittedName>
</protein>
<feature type="domain" description="M23ase beta-sheet core" evidence="4">
    <location>
        <begin position="189"/>
        <end position="284"/>
    </location>
</feature>
<evidence type="ECO:0000256" key="1">
    <source>
        <dbReference type="ARBA" id="ARBA00022729"/>
    </source>
</evidence>
<sequence>MSVKQKINDWIETKFLIVIRKEEDFSVITSFNITKIRVGLLFALVFLTCFVLSLFLSKTLLARWFDPLYVETENMVRIHSLSETVDSLILEVEAKDQYVRNIQMVLSGETDAEEEPTEPAENQGEQQVDRSEIDLYKSSDATRQIISEFESLPLEEGGFGNLSSGTFTDNYFFPPVKGVVTSSFSPSGSHFGIDVVAGENEPVKAIADGTVIFASWTLDTGYVVGIQHSNELISIYKHNSVILKAVGDPVRGGEIVSIIGNTGEQTTGQHLHLELWYRGNPLDPREFITFD</sequence>
<evidence type="ECO:0000256" key="2">
    <source>
        <dbReference type="SAM" id="MobiDB-lite"/>
    </source>
</evidence>
<feature type="transmembrane region" description="Helical" evidence="3">
    <location>
        <begin position="36"/>
        <end position="56"/>
    </location>
</feature>
<proteinExistence type="predicted"/>
<dbReference type="EMBL" id="JAUFQS010000007">
    <property type="protein sequence ID" value="MDN3687966.1"/>
    <property type="molecule type" value="Genomic_DNA"/>
</dbReference>
<name>A0ABT8C6J6_9BACT</name>
<keyword evidence="3" id="KW-0472">Membrane</keyword>
<dbReference type="PANTHER" id="PTHR21666:SF289">
    <property type="entry name" value="L-ALA--D-GLU ENDOPEPTIDASE"/>
    <property type="match status" value="1"/>
</dbReference>
<dbReference type="EC" id="3.4.-.-" evidence="5"/>
<dbReference type="CDD" id="cd12797">
    <property type="entry name" value="M23_peptidase"/>
    <property type="match status" value="1"/>
</dbReference>
<dbReference type="Gene3D" id="2.70.70.10">
    <property type="entry name" value="Glucose Permease (Domain IIA)"/>
    <property type="match status" value="1"/>
</dbReference>
<dbReference type="InterPro" id="IPR016047">
    <property type="entry name" value="M23ase_b-sheet_dom"/>
</dbReference>
<evidence type="ECO:0000313" key="6">
    <source>
        <dbReference type="Proteomes" id="UP001236663"/>
    </source>
</evidence>
<accession>A0ABT8C6J6</accession>